<proteinExistence type="predicted"/>
<reference evidence="2" key="1">
    <citation type="journal article" date="2019" name="Sci. Rep.">
        <title>Draft genome of Tanacetum cinerariifolium, the natural source of mosquito coil.</title>
        <authorList>
            <person name="Yamashiro T."/>
            <person name="Shiraishi A."/>
            <person name="Satake H."/>
            <person name="Nakayama K."/>
        </authorList>
    </citation>
    <scope>NUCLEOTIDE SEQUENCE</scope>
</reference>
<feature type="compositionally biased region" description="Basic and acidic residues" evidence="1">
    <location>
        <begin position="59"/>
        <end position="75"/>
    </location>
</feature>
<dbReference type="EMBL" id="BKCJ011459062">
    <property type="protein sequence ID" value="GFD35448.1"/>
    <property type="molecule type" value="Genomic_DNA"/>
</dbReference>
<name>A0A699VPT4_TANCI</name>
<evidence type="ECO:0000313" key="2">
    <source>
        <dbReference type="EMBL" id="GFD35448.1"/>
    </source>
</evidence>
<protein>
    <submittedName>
        <fullName evidence="2">Uncharacterized protein</fullName>
    </submittedName>
</protein>
<feature type="region of interest" description="Disordered" evidence="1">
    <location>
        <begin position="56"/>
        <end position="75"/>
    </location>
</feature>
<sequence>NYPLRKALALVMICYKLQVENYSQMMSIKFREGLLRIKCTRHSHYQLQSSHCQKNFPLPEKKDATARRKEKPLPERFHIYQCQEETASQRWQLR</sequence>
<dbReference type="AlphaFoldDB" id="A0A699VPT4"/>
<evidence type="ECO:0000256" key="1">
    <source>
        <dbReference type="SAM" id="MobiDB-lite"/>
    </source>
</evidence>
<gene>
    <name evidence="2" type="ORF">Tci_907417</name>
</gene>
<feature type="non-terminal residue" evidence="2">
    <location>
        <position position="1"/>
    </location>
</feature>
<accession>A0A699VPT4</accession>
<organism evidence="2">
    <name type="scientific">Tanacetum cinerariifolium</name>
    <name type="common">Dalmatian daisy</name>
    <name type="synonym">Chrysanthemum cinerariifolium</name>
    <dbReference type="NCBI Taxonomy" id="118510"/>
    <lineage>
        <taxon>Eukaryota</taxon>
        <taxon>Viridiplantae</taxon>
        <taxon>Streptophyta</taxon>
        <taxon>Embryophyta</taxon>
        <taxon>Tracheophyta</taxon>
        <taxon>Spermatophyta</taxon>
        <taxon>Magnoliopsida</taxon>
        <taxon>eudicotyledons</taxon>
        <taxon>Gunneridae</taxon>
        <taxon>Pentapetalae</taxon>
        <taxon>asterids</taxon>
        <taxon>campanulids</taxon>
        <taxon>Asterales</taxon>
        <taxon>Asteraceae</taxon>
        <taxon>Asteroideae</taxon>
        <taxon>Anthemideae</taxon>
        <taxon>Anthemidinae</taxon>
        <taxon>Tanacetum</taxon>
    </lineage>
</organism>
<comment type="caution">
    <text evidence="2">The sequence shown here is derived from an EMBL/GenBank/DDBJ whole genome shotgun (WGS) entry which is preliminary data.</text>
</comment>